<dbReference type="PANTHER" id="PTHR43205">
    <property type="entry name" value="PROSTAGLANDIN REDUCTASE"/>
    <property type="match status" value="1"/>
</dbReference>
<dbReference type="Pfam" id="PF16884">
    <property type="entry name" value="ADH_N_2"/>
    <property type="match status" value="1"/>
</dbReference>
<gene>
    <name evidence="3" type="primary">curA</name>
    <name evidence="3" type="ORF">SDENCHOL_20509</name>
</gene>
<reference evidence="3" key="1">
    <citation type="submission" date="2017-03" db="EMBL/GenBank/DDBJ databases">
        <authorList>
            <consortium name="AG Boll"/>
        </authorList>
    </citation>
    <scope>NUCLEOTIDE SEQUENCE [LARGE SCALE GENOMIC DNA]</scope>
    <source>
        <strain evidence="3">Chol</strain>
    </source>
</reference>
<dbReference type="Pfam" id="PF00107">
    <property type="entry name" value="ADH_zinc_N"/>
    <property type="match status" value="1"/>
</dbReference>
<keyword evidence="1" id="KW-0560">Oxidoreductase</keyword>
<dbReference type="GO" id="GO:0016628">
    <property type="term" value="F:oxidoreductase activity, acting on the CH-CH group of donors, NAD or NADP as acceptor"/>
    <property type="evidence" value="ECO:0007669"/>
    <property type="project" value="InterPro"/>
</dbReference>
<dbReference type="Gene3D" id="3.40.50.720">
    <property type="entry name" value="NAD(P)-binding Rossmann-like Domain"/>
    <property type="match status" value="1"/>
</dbReference>
<dbReference type="CDD" id="cd05288">
    <property type="entry name" value="PGDH"/>
    <property type="match status" value="1"/>
</dbReference>
<dbReference type="SUPFAM" id="SSF51735">
    <property type="entry name" value="NAD(P)-binding Rossmann-fold domains"/>
    <property type="match status" value="1"/>
</dbReference>
<dbReference type="FunFam" id="3.40.50.720:FF:000121">
    <property type="entry name" value="Prostaglandin reductase 2"/>
    <property type="match status" value="1"/>
</dbReference>
<dbReference type="RefSeq" id="WP_154716998.1">
    <property type="nucleotide sequence ID" value="NZ_LT837803.1"/>
</dbReference>
<evidence type="ECO:0000256" key="1">
    <source>
        <dbReference type="ARBA" id="ARBA00023002"/>
    </source>
</evidence>
<evidence type="ECO:0000313" key="4">
    <source>
        <dbReference type="Proteomes" id="UP000242886"/>
    </source>
</evidence>
<organism evidence="3 4">
    <name type="scientific">Sterolibacterium denitrificans</name>
    <dbReference type="NCBI Taxonomy" id="157592"/>
    <lineage>
        <taxon>Bacteria</taxon>
        <taxon>Pseudomonadati</taxon>
        <taxon>Pseudomonadota</taxon>
        <taxon>Betaproteobacteria</taxon>
        <taxon>Nitrosomonadales</taxon>
        <taxon>Sterolibacteriaceae</taxon>
        <taxon>Sterolibacterium</taxon>
    </lineage>
</organism>
<dbReference type="SUPFAM" id="SSF50129">
    <property type="entry name" value="GroES-like"/>
    <property type="match status" value="2"/>
</dbReference>
<proteinExistence type="predicted"/>
<dbReference type="InterPro" id="IPR045010">
    <property type="entry name" value="MDR_fam"/>
</dbReference>
<accession>A0A7Z7MW16</accession>
<sequence length="335" mass="36485">MRRNRQVILVSRPPQQGWLSEENFRLVETPLPEPGEGELLVRNHWLSLDPYMRGRMNEARSYAPPQSLGEVMLGGTAGEVIVSQHPGFRPGDKVVGRLGWQEYALSDGSGLRRVDDAGIPLSASLGVLGMPGVTAWIGLFDICRTQPGETVVVTAAAGAVGSVVGQLAKLHGCRVVGIAGGAEKCRYVVETLGFDDCIDYRMGADEFWPALKAATPARIDCLFENVGGEVFDILLGRMNAFSRIALCGMISQYNSAPYPIRNLSSILVNRIRMQGFIVTELQERWPAALAELTRHFAAGRIKYRETVVDGLAQAPAALIGLLRGENFGKQLVRLI</sequence>
<dbReference type="EMBL" id="LT837803">
    <property type="protein sequence ID" value="SMB27931.1"/>
    <property type="molecule type" value="Genomic_DNA"/>
</dbReference>
<keyword evidence="4" id="KW-1185">Reference proteome</keyword>
<evidence type="ECO:0000313" key="3">
    <source>
        <dbReference type="EMBL" id="SMB27931.1"/>
    </source>
</evidence>
<dbReference type="InterPro" id="IPR011032">
    <property type="entry name" value="GroES-like_sf"/>
</dbReference>
<dbReference type="InterPro" id="IPR020843">
    <property type="entry name" value="ER"/>
</dbReference>
<protein>
    <submittedName>
        <fullName evidence="3">NADPH-dependent curcumin reductase</fullName>
    </submittedName>
</protein>
<feature type="domain" description="Enoyl reductase (ER)" evidence="2">
    <location>
        <begin position="20"/>
        <end position="332"/>
    </location>
</feature>
<dbReference type="Gene3D" id="3.90.180.10">
    <property type="entry name" value="Medium-chain alcohol dehydrogenases, catalytic domain"/>
    <property type="match status" value="1"/>
</dbReference>
<dbReference type="SMART" id="SM00829">
    <property type="entry name" value="PKS_ER"/>
    <property type="match status" value="1"/>
</dbReference>
<dbReference type="PANTHER" id="PTHR43205:SF7">
    <property type="entry name" value="PROSTAGLANDIN REDUCTASE 1"/>
    <property type="match status" value="1"/>
</dbReference>
<dbReference type="Proteomes" id="UP000242886">
    <property type="component" value="Chromosome SDENCHOL"/>
</dbReference>
<dbReference type="InterPro" id="IPR041694">
    <property type="entry name" value="ADH_N_2"/>
</dbReference>
<dbReference type="InterPro" id="IPR036291">
    <property type="entry name" value="NAD(P)-bd_dom_sf"/>
</dbReference>
<name>A0A7Z7MW16_9PROT</name>
<evidence type="ECO:0000259" key="2">
    <source>
        <dbReference type="SMART" id="SM00829"/>
    </source>
</evidence>
<dbReference type="AlphaFoldDB" id="A0A7Z7MW16"/>
<dbReference type="InterPro" id="IPR013149">
    <property type="entry name" value="ADH-like_C"/>
</dbReference>